<evidence type="ECO:0000313" key="1">
    <source>
        <dbReference type="EMBL" id="KPW44059.1"/>
    </source>
</evidence>
<reference evidence="1 2" key="1">
    <citation type="submission" date="2015-09" db="EMBL/GenBank/DDBJ databases">
        <title>Genome announcement of multiple Pseudomonas syringae strains.</title>
        <authorList>
            <person name="Thakur S."/>
            <person name="Wang P.W."/>
            <person name="Gong Y."/>
            <person name="Weir B.S."/>
            <person name="Guttman D.S."/>
        </authorList>
    </citation>
    <scope>NUCLEOTIDE SEQUENCE [LARGE SCALE GENOMIC DNA]</scope>
    <source>
        <strain evidence="1 2">ICMP4303</strain>
    </source>
</reference>
<sequence length="52" mass="5758">MQGRAEREGLTLAPMLRGRDAFLDAARHSAAYNPRRLFLRHPYSSSSIGAGQ</sequence>
<dbReference type="AlphaFoldDB" id="A0A0P9NKD8"/>
<dbReference type="Proteomes" id="UP000050425">
    <property type="component" value="Unassembled WGS sequence"/>
</dbReference>
<name>A0A0P9NKD8_9PSED</name>
<comment type="caution">
    <text evidence="1">The sequence shown here is derived from an EMBL/GenBank/DDBJ whole genome shotgun (WGS) entry which is preliminary data.</text>
</comment>
<evidence type="ECO:0000313" key="2">
    <source>
        <dbReference type="Proteomes" id="UP000050425"/>
    </source>
</evidence>
<dbReference type="PATRIC" id="fig|251702.3.peg.4624"/>
<dbReference type="EMBL" id="LJPT01000169">
    <property type="protein sequence ID" value="KPW44059.1"/>
    <property type="molecule type" value="Genomic_DNA"/>
</dbReference>
<protein>
    <submittedName>
        <fullName evidence="1">Uncharacterized protein</fullName>
    </submittedName>
</protein>
<accession>A0A0P9NKD8</accession>
<proteinExistence type="predicted"/>
<gene>
    <name evidence="1" type="ORF">ALO88_100884</name>
</gene>
<organism evidence="1 2">
    <name type="scientific">Pseudomonas syringae pv. antirrhini</name>
    <dbReference type="NCBI Taxonomy" id="251702"/>
    <lineage>
        <taxon>Bacteria</taxon>
        <taxon>Pseudomonadati</taxon>
        <taxon>Pseudomonadota</taxon>
        <taxon>Gammaproteobacteria</taxon>
        <taxon>Pseudomonadales</taxon>
        <taxon>Pseudomonadaceae</taxon>
        <taxon>Pseudomonas</taxon>
    </lineage>
</organism>